<evidence type="ECO:0000313" key="2">
    <source>
        <dbReference type="Proteomes" id="UP000193920"/>
    </source>
</evidence>
<dbReference type="Proteomes" id="UP000193920">
    <property type="component" value="Unassembled WGS sequence"/>
</dbReference>
<reference evidence="1 2" key="1">
    <citation type="submission" date="2016-08" db="EMBL/GenBank/DDBJ databases">
        <title>A Parts List for Fungal Cellulosomes Revealed by Comparative Genomics.</title>
        <authorList>
            <consortium name="DOE Joint Genome Institute"/>
            <person name="Haitjema C.H."/>
            <person name="Gilmore S.P."/>
            <person name="Henske J.K."/>
            <person name="Solomon K.V."/>
            <person name="De Groot R."/>
            <person name="Kuo A."/>
            <person name="Mondo S.J."/>
            <person name="Salamov A.A."/>
            <person name="Labutti K."/>
            <person name="Zhao Z."/>
            <person name="Chiniquy J."/>
            <person name="Barry K."/>
            <person name="Brewer H.M."/>
            <person name="Purvine S.O."/>
            <person name="Wright A.T."/>
            <person name="Boxma B."/>
            <person name="Van Alen T."/>
            <person name="Hackstein J.H."/>
            <person name="Baker S.E."/>
            <person name="Grigoriev I.V."/>
            <person name="O'Malley M.A."/>
        </authorList>
    </citation>
    <scope>NUCLEOTIDE SEQUENCE [LARGE SCALE GENOMIC DNA]</scope>
    <source>
        <strain evidence="1 2">G1</strain>
    </source>
</reference>
<name>A0A1Y2AHS7_9FUNG</name>
<proteinExistence type="predicted"/>
<protein>
    <submittedName>
        <fullName evidence="1">Uncharacterized protein</fullName>
    </submittedName>
</protein>
<comment type="caution">
    <text evidence="1">The sequence shown here is derived from an EMBL/GenBank/DDBJ whole genome shotgun (WGS) entry which is preliminary data.</text>
</comment>
<sequence>MDRENDNYSNAKIIQVSLRTIDEHKGIVKYTYERQDDRIDKIYKDYIESIIDKYIINEITDRLNLDKNINIITATSFNTSSETNTRATNETISSEETKYIIWNSLPKNFQFSVGYSDDNFTHYIPIVI</sequence>
<accession>A0A1Y2AHS7</accession>
<dbReference type="EMBL" id="MCOG01000252">
    <property type="protein sequence ID" value="ORY22153.1"/>
    <property type="molecule type" value="Genomic_DNA"/>
</dbReference>
<evidence type="ECO:0000313" key="1">
    <source>
        <dbReference type="EMBL" id="ORY22153.1"/>
    </source>
</evidence>
<dbReference type="AlphaFoldDB" id="A0A1Y2AHS7"/>
<keyword evidence="2" id="KW-1185">Reference proteome</keyword>
<gene>
    <name evidence="1" type="ORF">LY90DRAFT_515667</name>
</gene>
<organism evidence="1 2">
    <name type="scientific">Neocallimastix californiae</name>
    <dbReference type="NCBI Taxonomy" id="1754190"/>
    <lineage>
        <taxon>Eukaryota</taxon>
        <taxon>Fungi</taxon>
        <taxon>Fungi incertae sedis</taxon>
        <taxon>Chytridiomycota</taxon>
        <taxon>Chytridiomycota incertae sedis</taxon>
        <taxon>Neocallimastigomycetes</taxon>
        <taxon>Neocallimastigales</taxon>
        <taxon>Neocallimastigaceae</taxon>
        <taxon>Neocallimastix</taxon>
    </lineage>
</organism>